<evidence type="ECO:0000256" key="9">
    <source>
        <dbReference type="ARBA" id="ARBA00023242"/>
    </source>
</evidence>
<evidence type="ECO:0000256" key="4">
    <source>
        <dbReference type="ARBA" id="ARBA00014872"/>
    </source>
</evidence>
<keyword evidence="7" id="KW-0943">RNA-mediated gene silencing</keyword>
<proteinExistence type="inferred from homology"/>
<accession>A0A9P0MKK7</accession>
<dbReference type="GO" id="GO:0005737">
    <property type="term" value="C:cytoplasm"/>
    <property type="evidence" value="ECO:0007669"/>
    <property type="project" value="UniProtKB-SubCell"/>
</dbReference>
<evidence type="ECO:0000256" key="6">
    <source>
        <dbReference type="ARBA" id="ARBA00023015"/>
    </source>
</evidence>
<comment type="subcellular location">
    <subcellularLocation>
        <location evidence="2">Cytoplasm</location>
    </subcellularLocation>
    <subcellularLocation>
        <location evidence="1">Nucleus</location>
    </subcellularLocation>
</comment>
<evidence type="ECO:0000313" key="10">
    <source>
        <dbReference type="EMBL" id="CAH2015968.1"/>
    </source>
</evidence>
<dbReference type="GO" id="GO:0030014">
    <property type="term" value="C:CCR4-NOT complex"/>
    <property type="evidence" value="ECO:0007669"/>
    <property type="project" value="InterPro"/>
</dbReference>
<evidence type="ECO:0000256" key="7">
    <source>
        <dbReference type="ARBA" id="ARBA00023158"/>
    </source>
</evidence>
<dbReference type="GO" id="GO:0005634">
    <property type="term" value="C:nucleus"/>
    <property type="evidence" value="ECO:0007669"/>
    <property type="project" value="UniProtKB-SubCell"/>
</dbReference>
<dbReference type="PANTHER" id="PTHR15975">
    <property type="entry name" value="CCR4-NOT TRANSCRIPTION COMPLEX SUBUNIT 11"/>
    <property type="match status" value="1"/>
</dbReference>
<dbReference type="GO" id="GO:0031047">
    <property type="term" value="P:regulatory ncRNA-mediated gene silencing"/>
    <property type="evidence" value="ECO:0007669"/>
    <property type="project" value="UniProtKB-KW"/>
</dbReference>
<dbReference type="OrthoDB" id="10265389at2759"/>
<comment type="caution">
    <text evidence="10">The sequence shown here is derived from an EMBL/GenBank/DDBJ whole genome shotgun (WGS) entry which is preliminary data.</text>
</comment>
<evidence type="ECO:0000256" key="5">
    <source>
        <dbReference type="ARBA" id="ARBA00022490"/>
    </source>
</evidence>
<keyword evidence="11" id="KW-1185">Reference proteome</keyword>
<dbReference type="PANTHER" id="PTHR15975:SF0">
    <property type="entry name" value="CCR4-NOT TRANSCRIPTION COMPLEX SUBUNIT 11"/>
    <property type="match status" value="1"/>
</dbReference>
<evidence type="ECO:0000256" key="3">
    <source>
        <dbReference type="ARBA" id="ARBA00008030"/>
    </source>
</evidence>
<gene>
    <name evidence="10" type="ORF">ACAOBT_LOCUS35064</name>
</gene>
<evidence type="ECO:0000256" key="8">
    <source>
        <dbReference type="ARBA" id="ARBA00023163"/>
    </source>
</evidence>
<keyword evidence="8" id="KW-0804">Transcription</keyword>
<organism evidence="10 11">
    <name type="scientific">Acanthoscelides obtectus</name>
    <name type="common">Bean weevil</name>
    <name type="synonym">Bruchus obtectus</name>
    <dbReference type="NCBI Taxonomy" id="200917"/>
    <lineage>
        <taxon>Eukaryota</taxon>
        <taxon>Metazoa</taxon>
        <taxon>Ecdysozoa</taxon>
        <taxon>Arthropoda</taxon>
        <taxon>Hexapoda</taxon>
        <taxon>Insecta</taxon>
        <taxon>Pterygota</taxon>
        <taxon>Neoptera</taxon>
        <taxon>Endopterygota</taxon>
        <taxon>Coleoptera</taxon>
        <taxon>Polyphaga</taxon>
        <taxon>Cucujiformia</taxon>
        <taxon>Chrysomeloidea</taxon>
        <taxon>Chrysomelidae</taxon>
        <taxon>Bruchinae</taxon>
        <taxon>Bruchini</taxon>
        <taxon>Acanthoscelides</taxon>
    </lineage>
</organism>
<protein>
    <recommendedName>
        <fullName evidence="4">CCR4-NOT transcription complex subunit 11</fullName>
    </recommendedName>
</protein>
<evidence type="ECO:0000256" key="2">
    <source>
        <dbReference type="ARBA" id="ARBA00004496"/>
    </source>
</evidence>
<comment type="similarity">
    <text evidence="3">Belongs to the CNOT11 family.</text>
</comment>
<dbReference type="EMBL" id="CAKOFQ010008787">
    <property type="protein sequence ID" value="CAH2015968.1"/>
    <property type="molecule type" value="Genomic_DNA"/>
</dbReference>
<sequence>MNKVYKPEFLVWLNPTTPKEHYPVYDSSMCVPDIAGYEARQLMNKAYKSALSIPQQQQLLTELENDSKLVYHIGLTPSK</sequence>
<keyword evidence="5" id="KW-0963">Cytoplasm</keyword>
<evidence type="ECO:0000256" key="1">
    <source>
        <dbReference type="ARBA" id="ARBA00004123"/>
    </source>
</evidence>
<evidence type="ECO:0000313" key="11">
    <source>
        <dbReference type="Proteomes" id="UP001152888"/>
    </source>
</evidence>
<dbReference type="Proteomes" id="UP001152888">
    <property type="component" value="Unassembled WGS sequence"/>
</dbReference>
<dbReference type="InterPro" id="IPR019312">
    <property type="entry name" value="CNOT11"/>
</dbReference>
<keyword evidence="9" id="KW-0539">Nucleus</keyword>
<dbReference type="AlphaFoldDB" id="A0A9P0MKK7"/>
<name>A0A9P0MKK7_ACAOB</name>
<keyword evidence="6" id="KW-0805">Transcription regulation</keyword>
<reference evidence="10" key="1">
    <citation type="submission" date="2022-03" db="EMBL/GenBank/DDBJ databases">
        <authorList>
            <person name="Sayadi A."/>
        </authorList>
    </citation>
    <scope>NUCLEOTIDE SEQUENCE</scope>
</reference>